<sequence length="158" mass="18370">MKYYLIAMFMVVVSILMVMGKPSSELGVRCEAEVLHTVEKQESKLTLDIIASLFMMENGKGFVNLYGTLTDQKELWQVNRKIWFDWRDELNGSLYDIIIQRVDVKTETDKAPESLMEKIYSHRFNLEIFRVGQNGLFLRGVSTPFFLCVRQNKMGKVT</sequence>
<evidence type="ECO:0000313" key="2">
    <source>
        <dbReference type="Proteomes" id="UP000427108"/>
    </source>
</evidence>
<reference evidence="1 2" key="1">
    <citation type="submission" date="2019-11" db="EMBL/GenBank/DDBJ databases">
        <title>Isolation and Application of One Kind of P-Hydroxybenzoic Acid Degrading Bacterium in Mitigating Cropping Obstacle of Cucumber.</title>
        <authorList>
            <person name="Wu F."/>
            <person name="An Y."/>
        </authorList>
    </citation>
    <scope>NUCLEOTIDE SEQUENCE [LARGE SCALE GENOMIC DNA]</scope>
    <source>
        <strain evidence="1 2">P620</strain>
    </source>
</reference>
<dbReference type="OrthoDB" id="6624011at2"/>
<dbReference type="AlphaFoldDB" id="A0A6B8MPW8"/>
<proteinExistence type="predicted"/>
<name>A0A6B8MPW8_KLEOX</name>
<evidence type="ECO:0008006" key="3">
    <source>
        <dbReference type="Google" id="ProtNLM"/>
    </source>
</evidence>
<dbReference type="EMBL" id="CP046115">
    <property type="protein sequence ID" value="QGN36839.1"/>
    <property type="molecule type" value="Genomic_DNA"/>
</dbReference>
<dbReference type="RefSeq" id="WP_154679335.1">
    <property type="nucleotide sequence ID" value="NZ_CP046115.1"/>
</dbReference>
<protein>
    <recommendedName>
        <fullName evidence="3">DUF4390 domain-containing protein</fullName>
    </recommendedName>
</protein>
<evidence type="ECO:0000313" key="1">
    <source>
        <dbReference type="EMBL" id="QGN36839.1"/>
    </source>
</evidence>
<dbReference type="Proteomes" id="UP000427108">
    <property type="component" value="Chromosome"/>
</dbReference>
<accession>A0A6B8MPW8</accession>
<gene>
    <name evidence="1" type="ORF">GJ746_05825</name>
</gene>
<organism evidence="1 2">
    <name type="scientific">Klebsiella oxytoca</name>
    <dbReference type="NCBI Taxonomy" id="571"/>
    <lineage>
        <taxon>Bacteria</taxon>
        <taxon>Pseudomonadati</taxon>
        <taxon>Pseudomonadota</taxon>
        <taxon>Gammaproteobacteria</taxon>
        <taxon>Enterobacterales</taxon>
        <taxon>Enterobacteriaceae</taxon>
        <taxon>Klebsiella/Raoultella group</taxon>
        <taxon>Klebsiella</taxon>
    </lineage>
</organism>